<dbReference type="PANTHER" id="PTHR48021:SF46">
    <property type="entry name" value="MAJOR FACILITATOR SUPERFAMILY (MFS) PROFILE DOMAIN-CONTAINING PROTEIN"/>
    <property type="match status" value="1"/>
</dbReference>
<dbReference type="InterPro" id="IPR036259">
    <property type="entry name" value="MFS_trans_sf"/>
</dbReference>
<feature type="domain" description="Major facilitator superfamily (MFS) profile" evidence="6">
    <location>
        <begin position="1"/>
        <end position="325"/>
    </location>
</feature>
<dbReference type="Pfam" id="PF00083">
    <property type="entry name" value="Sugar_tr"/>
    <property type="match status" value="1"/>
</dbReference>
<protein>
    <recommendedName>
        <fullName evidence="6">Major facilitator superfamily (MFS) profile domain-containing protein</fullName>
    </recommendedName>
</protein>
<feature type="transmembrane region" description="Helical" evidence="5">
    <location>
        <begin position="253"/>
        <end position="273"/>
    </location>
</feature>
<proteinExistence type="predicted"/>
<evidence type="ECO:0000256" key="3">
    <source>
        <dbReference type="ARBA" id="ARBA00022989"/>
    </source>
</evidence>
<dbReference type="GO" id="GO:0016020">
    <property type="term" value="C:membrane"/>
    <property type="evidence" value="ECO:0007669"/>
    <property type="project" value="UniProtKB-SubCell"/>
</dbReference>
<dbReference type="Gene3D" id="1.20.1250.20">
    <property type="entry name" value="MFS general substrate transporter like domains"/>
    <property type="match status" value="1"/>
</dbReference>
<dbReference type="InterPro" id="IPR050549">
    <property type="entry name" value="MFS_Trehalose_Transporter"/>
</dbReference>
<dbReference type="InterPro" id="IPR020846">
    <property type="entry name" value="MFS_dom"/>
</dbReference>
<keyword evidence="4 5" id="KW-0472">Membrane</keyword>
<feature type="transmembrane region" description="Helical" evidence="5">
    <location>
        <begin position="58"/>
        <end position="80"/>
    </location>
</feature>
<keyword evidence="3 5" id="KW-1133">Transmembrane helix</keyword>
<evidence type="ECO:0000313" key="7">
    <source>
        <dbReference type="EMBL" id="KAK4876484.1"/>
    </source>
</evidence>
<reference evidence="8" key="1">
    <citation type="submission" date="2023-01" db="EMBL/GenBank/DDBJ databases">
        <title>Key to firefly adult light organ development and bioluminescence: homeobox transcription factors regulate luciferase expression and transportation to peroxisome.</title>
        <authorList>
            <person name="Fu X."/>
        </authorList>
    </citation>
    <scope>NUCLEOTIDE SEQUENCE [LARGE SCALE GENOMIC DNA]</scope>
</reference>
<evidence type="ECO:0000256" key="2">
    <source>
        <dbReference type="ARBA" id="ARBA00022692"/>
    </source>
</evidence>
<feature type="transmembrane region" description="Helical" evidence="5">
    <location>
        <begin position="170"/>
        <end position="191"/>
    </location>
</feature>
<dbReference type="SUPFAM" id="SSF103473">
    <property type="entry name" value="MFS general substrate transporter"/>
    <property type="match status" value="1"/>
</dbReference>
<dbReference type="InterPro" id="IPR005828">
    <property type="entry name" value="MFS_sugar_transport-like"/>
</dbReference>
<dbReference type="PROSITE" id="PS00216">
    <property type="entry name" value="SUGAR_TRANSPORT_1"/>
    <property type="match status" value="1"/>
</dbReference>
<keyword evidence="8" id="KW-1185">Reference proteome</keyword>
<sequence>MLDTNLLYSFPGQVSQGLAVVLGTLTALSDGMQYGWTSPTSAILLSPSSPIAATENDIVLLELVYMLGGLCGIPVTMYLLDKIGRKKTILFAAFEGLLAWILISFSSSIATLLIARCILGSVADVSFVTMPVYIAEISEKNIRGCLGSIIQIMMLLGVVLIYSVGPYVSITVSAIIGASVLLTHLLTFSFMPDTPYYYLMRNRKEQARKSLQVFRSTSNVNDELEMIEKTVLNENAERGRCLDLFRVRSNLKAILILTVLNVTQHFSGISVLFMNMRMILEEADSAAPVNAVAIIYSVVMLIACVIAGLVIDQIGKKLCYVFLVF</sequence>
<organism evidence="7 8">
    <name type="scientific">Aquatica leii</name>
    <dbReference type="NCBI Taxonomy" id="1421715"/>
    <lineage>
        <taxon>Eukaryota</taxon>
        <taxon>Metazoa</taxon>
        <taxon>Ecdysozoa</taxon>
        <taxon>Arthropoda</taxon>
        <taxon>Hexapoda</taxon>
        <taxon>Insecta</taxon>
        <taxon>Pterygota</taxon>
        <taxon>Neoptera</taxon>
        <taxon>Endopterygota</taxon>
        <taxon>Coleoptera</taxon>
        <taxon>Polyphaga</taxon>
        <taxon>Elateriformia</taxon>
        <taxon>Elateroidea</taxon>
        <taxon>Lampyridae</taxon>
        <taxon>Luciolinae</taxon>
        <taxon>Aquatica</taxon>
    </lineage>
</organism>
<evidence type="ECO:0000256" key="5">
    <source>
        <dbReference type="SAM" id="Phobius"/>
    </source>
</evidence>
<dbReference type="PANTHER" id="PTHR48021">
    <property type="match status" value="1"/>
</dbReference>
<accession>A0AAN7PTA9</accession>
<feature type="transmembrane region" description="Helical" evidence="5">
    <location>
        <begin position="293"/>
        <end position="311"/>
    </location>
</feature>
<dbReference type="AlphaFoldDB" id="A0AAN7PTA9"/>
<dbReference type="EMBL" id="JARPUR010000005">
    <property type="protein sequence ID" value="KAK4876484.1"/>
    <property type="molecule type" value="Genomic_DNA"/>
</dbReference>
<dbReference type="GO" id="GO:0022857">
    <property type="term" value="F:transmembrane transporter activity"/>
    <property type="evidence" value="ECO:0007669"/>
    <property type="project" value="InterPro"/>
</dbReference>
<dbReference type="InterPro" id="IPR005829">
    <property type="entry name" value="Sugar_transporter_CS"/>
</dbReference>
<dbReference type="Proteomes" id="UP001353858">
    <property type="component" value="Unassembled WGS sequence"/>
</dbReference>
<keyword evidence="2 5" id="KW-0812">Transmembrane</keyword>
<name>A0AAN7PTA9_9COLE</name>
<feature type="transmembrane region" description="Helical" evidence="5">
    <location>
        <begin position="113"/>
        <end position="134"/>
    </location>
</feature>
<evidence type="ECO:0000256" key="1">
    <source>
        <dbReference type="ARBA" id="ARBA00004141"/>
    </source>
</evidence>
<comment type="subcellular location">
    <subcellularLocation>
        <location evidence="1">Membrane</location>
        <topology evidence="1">Multi-pass membrane protein</topology>
    </subcellularLocation>
</comment>
<dbReference type="PROSITE" id="PS50850">
    <property type="entry name" value="MFS"/>
    <property type="match status" value="1"/>
</dbReference>
<gene>
    <name evidence="7" type="ORF">RN001_012906</name>
</gene>
<evidence type="ECO:0000313" key="8">
    <source>
        <dbReference type="Proteomes" id="UP001353858"/>
    </source>
</evidence>
<feature type="transmembrane region" description="Helical" evidence="5">
    <location>
        <begin position="89"/>
        <end position="107"/>
    </location>
</feature>
<evidence type="ECO:0000256" key="4">
    <source>
        <dbReference type="ARBA" id="ARBA00023136"/>
    </source>
</evidence>
<evidence type="ECO:0000259" key="6">
    <source>
        <dbReference type="PROSITE" id="PS50850"/>
    </source>
</evidence>
<comment type="caution">
    <text evidence="7">The sequence shown here is derived from an EMBL/GenBank/DDBJ whole genome shotgun (WGS) entry which is preliminary data.</text>
</comment>
<feature type="transmembrane region" description="Helical" evidence="5">
    <location>
        <begin position="146"/>
        <end position="164"/>
    </location>
</feature>